<proteinExistence type="predicted"/>
<organism evidence="1 2">
    <name type="scientific">Streptomyces citrinus</name>
    <dbReference type="NCBI Taxonomy" id="3118173"/>
    <lineage>
        <taxon>Bacteria</taxon>
        <taxon>Bacillati</taxon>
        <taxon>Actinomycetota</taxon>
        <taxon>Actinomycetes</taxon>
        <taxon>Kitasatosporales</taxon>
        <taxon>Streptomycetaceae</taxon>
        <taxon>Streptomyces</taxon>
    </lineage>
</organism>
<reference evidence="1" key="1">
    <citation type="journal article" date="2025" name="Int. J. Syst. Evol. Microbiol.">
        <title>Streptomyces citrinus sp. nov., with yellow diffusible pigment.</title>
        <authorList>
            <person name="He Y."/>
            <person name="Yang E."/>
            <person name="Xu J."/>
            <person name="Sun Y."/>
            <person name="Sun L."/>
        </authorList>
    </citation>
    <scope>NUCLEOTIDE SEQUENCE</scope>
    <source>
        <strain evidence="1">Q6</strain>
    </source>
</reference>
<keyword evidence="2" id="KW-1185">Reference proteome</keyword>
<protein>
    <submittedName>
        <fullName evidence="1">Uncharacterized protein</fullName>
    </submittedName>
</protein>
<sequence length="40" mass="4498">MVEFEVFTGLRDQPLVPREFGGDPAPHHPWSLTGQTHPVD</sequence>
<evidence type="ECO:0000313" key="1">
    <source>
        <dbReference type="EMBL" id="WWQ61947.1"/>
    </source>
</evidence>
<dbReference type="Proteomes" id="UP001432251">
    <property type="component" value="Chromosome"/>
</dbReference>
<gene>
    <name evidence="1" type="ORF">V2W30_00205</name>
</gene>
<evidence type="ECO:0000313" key="2">
    <source>
        <dbReference type="Proteomes" id="UP001432251"/>
    </source>
</evidence>
<name>A0ACD5A480_9ACTN</name>
<dbReference type="EMBL" id="CP146022">
    <property type="protein sequence ID" value="WWQ61947.1"/>
    <property type="molecule type" value="Genomic_DNA"/>
</dbReference>
<accession>A0ACD5A480</accession>